<sequence>MFRSPKPGDWAAEDNETLSVATVPPSTDDAKAAAAEAKDAEEAPASTHAPVQDARDDERGNTGGRFDRDRNGSEGYLRRNTGRFDRDRGSDREERHFDRDKRPDREERHFDGDRGSNRDGGRFNRGRENTGGRFDRERNGGRDEGRFDRDRNGVRDGGRFDRDRNNGREGEHREQGEGRADVGRWGRHADRRGDVSGGRDLPVEQGFVVSIKETFGFVSCLDREGDLFFHISEAPVDVQLHDEVEFRVKYNQRSDKDVACQLVALPKGTIKVEVINDEVIDGIVTKSLPRGGRGNGRGSFNGDRHHNREEHGLIEIKMTRDSEDTEDVGAKEEASADIEQSKSADKQTLVRREFVRFNSNSVANTGVNCSEEDQEQSNRPNKSLVLHCGDEVRFRVAKHRKTGAKRAVDINIMVSARDRFEKEVEAKLATMTRESGVVNRVKNSGGFIKCCDRPVDVYFHFRDILGSALSEGDKKSGEHADGQSGDEPERSQSKQGCSVQEGDEVSFFVYENPADDSTRSQLRLTAVRVQKLPPGTVSFENLLQADVRGLVLAPPKETRNGSEVIGKIAIIPVQASAADKSDETADTAYEPAPNSDEETAMRKKSKDDKDSSRTVAFRLHDIEDVNYFPRVEDKVVFDEVLDKRTGKVKAAKIRVIQLNPKNRETGTVNAMKEDFGFIKCAERSGDAYFRFSDVTGSNRSFGNGTEVAFDIDVDNKSDHIRATRVQILPRGTVKWEDVVDESLEGTVVAVPSSKSGHASNRGGHGDKTKRLQKFVPGKISFVASQKQHVIDFLPDLKEKLDAAFIASEDVVEELRKVDDEEKSSGKAEDSTEIRILFPSTLSKFERVALHDYSAFLGLKTRSNGEGSHSQLEIFGTGKISLKAVQEKCANSAPELTVVFKEDDLVDVRYNPKVGDRVRFNLVMVKRTKELRCTSVACLEAAAISKTKVASVKSDAVTGEGCIISVKPEGFGFIQPAQAGLGSLEDNLFFHIKDITTGQTLADLKEGTEVQYTIYVDEKKDKKRAMSVRVVPEGTIRIEVPKRVKGIVTKASFLQRMKGGGKGRFAKASNKASTMGRIMLVAAEDSAEDDVAAVRGGANGDSDDALDEDEEISQATSKDTGTSEQSAPGVAKKAEKKKFDKQVYLYNIRDIDDPSVVLREGDEIEFIPQLQQKAPRAAHVQLIASHAKQGVVTHITEDLGGVICLDGEEPAVEARFTARGVLCGDTLREGDRVEFAYRPPSASLAKNERPKSDIEEKKAARNDGGYMKEIEEVNEESTKVIMGQALSVLRLSSSPDSTVASPRRGSRMVNSTLKEAMRQVGANAMVASRMAKGPNGTRGFAETWDLDPAEALEVMLEEPVVESSTASVTAVGTTEPSEP</sequence>
<keyword evidence="2" id="KW-0963">Cytoplasm</keyword>
<evidence type="ECO:0000256" key="3">
    <source>
        <dbReference type="ARBA" id="ARBA00022737"/>
    </source>
</evidence>
<feature type="compositionally biased region" description="Basic and acidic residues" evidence="6">
    <location>
        <begin position="1245"/>
        <end position="1262"/>
    </location>
</feature>
<dbReference type="InterPro" id="IPR001374">
    <property type="entry name" value="R3H_dom"/>
</dbReference>
<feature type="compositionally biased region" description="Basic and acidic residues" evidence="6">
    <location>
        <begin position="82"/>
        <end position="183"/>
    </location>
</feature>
<keyword evidence="3" id="KW-0677">Repeat</keyword>
<dbReference type="InterPro" id="IPR012340">
    <property type="entry name" value="NA-bd_OB-fold"/>
</dbReference>
<evidence type="ECO:0000256" key="6">
    <source>
        <dbReference type="SAM" id="MobiDB-lite"/>
    </source>
</evidence>
<reference evidence="9" key="1">
    <citation type="submission" date="2024-01" db="EMBL/GenBank/DDBJ databases">
        <authorList>
            <person name="Webb A."/>
        </authorList>
    </citation>
    <scope>NUCLEOTIDE SEQUENCE</scope>
    <source>
        <strain evidence="9">Pm1</strain>
    </source>
</reference>
<feature type="region of interest" description="Disordered" evidence="6">
    <location>
        <begin position="290"/>
        <end position="345"/>
    </location>
</feature>
<dbReference type="SMART" id="SM00357">
    <property type="entry name" value="CSP"/>
    <property type="match status" value="4"/>
</dbReference>
<dbReference type="SUPFAM" id="SSF50249">
    <property type="entry name" value="Nucleic acid-binding proteins"/>
    <property type="match status" value="4"/>
</dbReference>
<feature type="domain" description="CSD" evidence="8">
    <location>
        <begin position="957"/>
        <end position="1029"/>
    </location>
</feature>
<dbReference type="GO" id="GO:0005737">
    <property type="term" value="C:cytoplasm"/>
    <property type="evidence" value="ECO:0007669"/>
    <property type="project" value="UniProtKB-SubCell"/>
</dbReference>
<comment type="caution">
    <text evidence="9">The sequence shown here is derived from an EMBL/GenBank/DDBJ whole genome shotgun (WGS) entry which is preliminary data.</text>
</comment>
<feature type="domain" description="R3H" evidence="7">
    <location>
        <begin position="804"/>
        <end position="877"/>
    </location>
</feature>
<feature type="compositionally biased region" description="Low complexity" evidence="6">
    <location>
        <begin position="1360"/>
        <end position="1378"/>
    </location>
</feature>
<dbReference type="GO" id="GO:0003723">
    <property type="term" value="F:RNA binding"/>
    <property type="evidence" value="ECO:0007669"/>
    <property type="project" value="UniProtKB-KW"/>
</dbReference>
<comment type="subcellular location">
    <subcellularLocation>
        <location evidence="1">Cytoplasm</location>
    </subcellularLocation>
</comment>
<feature type="domain" description="CSD" evidence="8">
    <location>
        <begin position="203"/>
        <end position="264"/>
    </location>
</feature>
<evidence type="ECO:0000259" key="7">
    <source>
        <dbReference type="PROSITE" id="PS51061"/>
    </source>
</evidence>
<dbReference type="PANTHER" id="PTHR12913">
    <property type="entry name" value="UNR PROTEIN N-RAS UPSTREAM GENE PROTEIN"/>
    <property type="match status" value="1"/>
</dbReference>
<gene>
    <name evidence="9" type="ORF">PM001_LOCUS8337</name>
</gene>
<evidence type="ECO:0000313" key="10">
    <source>
        <dbReference type="Proteomes" id="UP001162060"/>
    </source>
</evidence>
<dbReference type="EMBL" id="CAKLBY020000067">
    <property type="protein sequence ID" value="CAK7923187.1"/>
    <property type="molecule type" value="Genomic_DNA"/>
</dbReference>
<feature type="region of interest" description="Disordered" evidence="6">
    <location>
        <begin position="576"/>
        <end position="612"/>
    </location>
</feature>
<comment type="similarity">
    <text evidence="5">Belongs to the UNR family.</text>
</comment>
<accession>A0AAV1TP07</accession>
<feature type="region of interest" description="Disordered" evidence="6">
    <location>
        <begin position="1242"/>
        <end position="1262"/>
    </location>
</feature>
<evidence type="ECO:0000256" key="2">
    <source>
        <dbReference type="ARBA" id="ARBA00022490"/>
    </source>
</evidence>
<dbReference type="PANTHER" id="PTHR12913:SF1">
    <property type="entry name" value="COLD SHOCK DOMAIN-CONTAINING PROTEIN E1"/>
    <property type="match status" value="1"/>
</dbReference>
<proteinExistence type="inferred from homology"/>
<evidence type="ECO:0000256" key="1">
    <source>
        <dbReference type="ARBA" id="ARBA00004496"/>
    </source>
</evidence>
<evidence type="ECO:0000259" key="8">
    <source>
        <dbReference type="PROSITE" id="PS51857"/>
    </source>
</evidence>
<feature type="region of interest" description="Disordered" evidence="6">
    <location>
        <begin position="1093"/>
        <end position="1133"/>
    </location>
</feature>
<name>A0AAV1TP07_9STRA</name>
<feature type="compositionally biased region" description="Basic and acidic residues" evidence="6">
    <location>
        <begin position="471"/>
        <end position="492"/>
    </location>
</feature>
<feature type="compositionally biased region" description="Basic and acidic residues" evidence="6">
    <location>
        <begin position="28"/>
        <end position="41"/>
    </location>
</feature>
<feature type="compositionally biased region" description="Basic and acidic residues" evidence="6">
    <location>
        <begin position="53"/>
        <end position="72"/>
    </location>
</feature>
<feature type="compositionally biased region" description="Basic and acidic residues" evidence="6">
    <location>
        <begin position="599"/>
        <end position="612"/>
    </location>
</feature>
<organism evidence="9 10">
    <name type="scientific">Peronospora matthiolae</name>
    <dbReference type="NCBI Taxonomy" id="2874970"/>
    <lineage>
        <taxon>Eukaryota</taxon>
        <taxon>Sar</taxon>
        <taxon>Stramenopiles</taxon>
        <taxon>Oomycota</taxon>
        <taxon>Peronosporomycetes</taxon>
        <taxon>Peronosporales</taxon>
        <taxon>Peronosporaceae</taxon>
        <taxon>Peronospora</taxon>
    </lineage>
</organism>
<dbReference type="Pfam" id="PF00313">
    <property type="entry name" value="CSD"/>
    <property type="match status" value="1"/>
</dbReference>
<dbReference type="Gene3D" id="2.40.50.140">
    <property type="entry name" value="Nucleic acid-binding proteins"/>
    <property type="match status" value="4"/>
</dbReference>
<feature type="region of interest" description="Disordered" evidence="6">
    <location>
        <begin position="1359"/>
        <end position="1378"/>
    </location>
</feature>
<keyword evidence="4" id="KW-0694">RNA-binding</keyword>
<dbReference type="InterPro" id="IPR011129">
    <property type="entry name" value="CSD"/>
</dbReference>
<feature type="compositionally biased region" description="Basic and acidic residues" evidence="6">
    <location>
        <begin position="302"/>
        <end position="345"/>
    </location>
</feature>
<dbReference type="PROSITE" id="PS51061">
    <property type="entry name" value="R3H"/>
    <property type="match status" value="1"/>
</dbReference>
<feature type="domain" description="CSD" evidence="8">
    <location>
        <begin position="663"/>
        <end position="727"/>
    </location>
</feature>
<protein>
    <recommendedName>
        <fullName evidence="11">Cold shock domain-containing protein E1</fullName>
    </recommendedName>
</protein>
<dbReference type="Gene3D" id="3.30.1370.50">
    <property type="entry name" value="R3H-like domain"/>
    <property type="match status" value="1"/>
</dbReference>
<evidence type="ECO:0000256" key="5">
    <source>
        <dbReference type="ARBA" id="ARBA00044751"/>
    </source>
</evidence>
<evidence type="ECO:0000256" key="4">
    <source>
        <dbReference type="ARBA" id="ARBA00022884"/>
    </source>
</evidence>
<feature type="compositionally biased region" description="Polar residues" evidence="6">
    <location>
        <begin position="1112"/>
        <end position="1125"/>
    </location>
</feature>
<feature type="region of interest" description="Disordered" evidence="6">
    <location>
        <begin position="1"/>
        <end position="183"/>
    </location>
</feature>
<evidence type="ECO:0000313" key="9">
    <source>
        <dbReference type="EMBL" id="CAK7923187.1"/>
    </source>
</evidence>
<dbReference type="SUPFAM" id="SSF82708">
    <property type="entry name" value="R3H domain"/>
    <property type="match status" value="1"/>
</dbReference>
<feature type="region of interest" description="Disordered" evidence="6">
    <location>
        <begin position="470"/>
        <end position="498"/>
    </location>
</feature>
<evidence type="ECO:0008006" key="11">
    <source>
        <dbReference type="Google" id="ProtNLM"/>
    </source>
</evidence>
<dbReference type="Proteomes" id="UP001162060">
    <property type="component" value="Unassembled WGS sequence"/>
</dbReference>
<dbReference type="PROSITE" id="PS51857">
    <property type="entry name" value="CSD_2"/>
    <property type="match status" value="3"/>
</dbReference>
<dbReference type="InterPro" id="IPR036867">
    <property type="entry name" value="R3H_dom_sf"/>
</dbReference>
<dbReference type="InterPro" id="IPR002059">
    <property type="entry name" value="CSP_DNA-bd"/>
</dbReference>
<feature type="compositionally biased region" description="Acidic residues" evidence="6">
    <location>
        <begin position="1100"/>
        <end position="1111"/>
    </location>
</feature>